<feature type="binding site" evidence="16">
    <location>
        <position position="292"/>
    </location>
    <ligand>
        <name>Ca(2+)</name>
        <dbReference type="ChEBI" id="CHEBI:29108"/>
        <label>2</label>
    </ligand>
</feature>
<feature type="binding site" evidence="15">
    <location>
        <position position="209"/>
    </location>
    <ligand>
        <name>substrate</name>
    </ligand>
</feature>
<keyword evidence="10" id="KW-0325">Glycoprotein</keyword>
<comment type="cofactor">
    <cofactor evidence="16 19">
        <name>Ca(2+)</name>
        <dbReference type="ChEBI" id="CHEBI:29108"/>
    </cofactor>
    <text evidence="16 19">Binds 2 calcium ions per subunit.</text>
</comment>
<dbReference type="Gramene" id="KQJ94189">
    <property type="protein sequence ID" value="KQJ94189"/>
    <property type="gene ID" value="BRADI_3g09087v3"/>
</dbReference>
<feature type="active site" description="Proton acceptor" evidence="14">
    <location>
        <position position="111"/>
    </location>
</feature>
<dbReference type="GO" id="GO:0009505">
    <property type="term" value="C:plant-type cell wall"/>
    <property type="evidence" value="ECO:0000318"/>
    <property type="project" value="GO_Central"/>
</dbReference>
<evidence type="ECO:0000256" key="17">
    <source>
        <dbReference type="PIRSR" id="PIRSR600823-4"/>
    </source>
</evidence>
<evidence type="ECO:0000256" key="10">
    <source>
        <dbReference type="ARBA" id="ARBA00023180"/>
    </source>
</evidence>
<keyword evidence="4 19" id="KW-0349">Heme</keyword>
<evidence type="ECO:0000256" key="12">
    <source>
        <dbReference type="ARBA" id="ARBA00023324"/>
    </source>
</evidence>
<dbReference type="InterPro" id="IPR002016">
    <property type="entry name" value="Haem_peroxidase"/>
</dbReference>
<dbReference type="FunCoup" id="A0A0Q3LNX6">
    <property type="interactions" value="138"/>
</dbReference>
<evidence type="ECO:0000256" key="19">
    <source>
        <dbReference type="RuleBase" id="RU362060"/>
    </source>
</evidence>
<evidence type="ECO:0000313" key="21">
    <source>
        <dbReference type="EMBL" id="KQJ94189.1"/>
    </source>
</evidence>
<dbReference type="PRINTS" id="PR00458">
    <property type="entry name" value="PEROXIDASE"/>
</dbReference>
<keyword evidence="8 16" id="KW-0408">Iron</keyword>
<keyword evidence="23" id="KW-1185">Reference proteome</keyword>
<dbReference type="InterPro" id="IPR033905">
    <property type="entry name" value="Secretory_peroxidase"/>
</dbReference>
<evidence type="ECO:0000256" key="3">
    <source>
        <dbReference type="ARBA" id="ARBA00022559"/>
    </source>
</evidence>
<dbReference type="AlphaFoldDB" id="A0A0Q3LNX6"/>
<evidence type="ECO:0000256" key="11">
    <source>
        <dbReference type="ARBA" id="ARBA00023283"/>
    </source>
</evidence>
<organism evidence="21">
    <name type="scientific">Brachypodium distachyon</name>
    <name type="common">Purple false brome</name>
    <name type="synonym">Trachynia distachya</name>
    <dbReference type="NCBI Taxonomy" id="15368"/>
    <lineage>
        <taxon>Eukaryota</taxon>
        <taxon>Viridiplantae</taxon>
        <taxon>Streptophyta</taxon>
        <taxon>Embryophyta</taxon>
        <taxon>Tracheophyta</taxon>
        <taxon>Spermatophyta</taxon>
        <taxon>Magnoliopsida</taxon>
        <taxon>Liliopsida</taxon>
        <taxon>Poales</taxon>
        <taxon>Poaceae</taxon>
        <taxon>BOP clade</taxon>
        <taxon>Pooideae</taxon>
        <taxon>Stipodae</taxon>
        <taxon>Brachypodieae</taxon>
        <taxon>Brachypodium</taxon>
    </lineage>
</organism>
<keyword evidence="7 19" id="KW-0560">Oxidoreductase</keyword>
<dbReference type="InterPro" id="IPR010255">
    <property type="entry name" value="Haem_peroxidase_sf"/>
</dbReference>
<evidence type="ECO:0000256" key="13">
    <source>
        <dbReference type="ARBA" id="ARBA00056385"/>
    </source>
</evidence>
<dbReference type="EMBL" id="CM000882">
    <property type="protein sequence ID" value="KQJ94189.1"/>
    <property type="molecule type" value="Genomic_DNA"/>
</dbReference>
<evidence type="ECO:0000259" key="20">
    <source>
        <dbReference type="PROSITE" id="PS50873"/>
    </source>
</evidence>
<dbReference type="Gene3D" id="1.10.520.10">
    <property type="match status" value="1"/>
</dbReference>
<protein>
    <recommendedName>
        <fullName evidence="19">Peroxidase</fullName>
        <ecNumber evidence="19">1.11.1.7</ecNumber>
    </recommendedName>
</protein>
<dbReference type="PRINTS" id="PR00461">
    <property type="entry name" value="PLPEROXIDASE"/>
</dbReference>
<dbReference type="FunFam" id="1.10.520.10:FF:000009">
    <property type="entry name" value="Peroxidase"/>
    <property type="match status" value="1"/>
</dbReference>
<dbReference type="InterPro" id="IPR019794">
    <property type="entry name" value="Peroxidases_AS"/>
</dbReference>
<feature type="binding site" evidence="16">
    <location>
        <position position="121"/>
    </location>
    <ligand>
        <name>Ca(2+)</name>
        <dbReference type="ChEBI" id="CHEBI:29108"/>
        <label>1</label>
    </ligand>
</feature>
<feature type="binding site" evidence="16">
    <location>
        <position position="133"/>
    </location>
    <ligand>
        <name>Ca(2+)</name>
        <dbReference type="ChEBI" id="CHEBI:29108"/>
        <label>1</label>
    </ligand>
</feature>
<dbReference type="GO" id="GO:0020037">
    <property type="term" value="F:heme binding"/>
    <property type="evidence" value="ECO:0007669"/>
    <property type="project" value="UniProtKB-UniRule"/>
</dbReference>
<dbReference type="GO" id="GO:0140825">
    <property type="term" value="F:lactoperoxidase activity"/>
    <property type="evidence" value="ECO:0007669"/>
    <property type="project" value="UniProtKB-EC"/>
</dbReference>
<comment type="function">
    <text evidence="19">Removal of H(2)O(2), oxidation of toxic reductants, biosynthesis and degradation of lignin, suberization, auxin catabolism, response to environmental stresses such as wounding, pathogen attack and oxidative stress.</text>
</comment>
<dbReference type="EC" id="1.11.1.7" evidence="19"/>
<dbReference type="OrthoDB" id="2113341at2759"/>
<dbReference type="STRING" id="15368.A0A0Q3LNX6"/>
<feature type="binding site" description="axial binding residue" evidence="16">
    <location>
        <position position="239"/>
    </location>
    <ligand>
        <name>heme b</name>
        <dbReference type="ChEBI" id="CHEBI:60344"/>
    </ligand>
    <ligandPart>
        <name>Fe</name>
        <dbReference type="ChEBI" id="CHEBI:18248"/>
    </ligandPart>
</feature>
<evidence type="ECO:0000256" key="15">
    <source>
        <dbReference type="PIRSR" id="PIRSR600823-2"/>
    </source>
</evidence>
<dbReference type="PROSITE" id="PS50873">
    <property type="entry name" value="PEROXIDASE_4"/>
    <property type="match status" value="1"/>
</dbReference>
<dbReference type="GO" id="GO:0046872">
    <property type="term" value="F:metal ion binding"/>
    <property type="evidence" value="ECO:0007669"/>
    <property type="project" value="UniProtKB-UniRule"/>
</dbReference>
<name>A0A0Q3LNX6_BRADI</name>
<evidence type="ECO:0000313" key="22">
    <source>
        <dbReference type="EnsemblPlants" id="KQJ94189"/>
    </source>
</evidence>
<comment type="similarity">
    <text evidence="19">Belongs to the peroxidase family. Classical plant (class III) peroxidase subfamily.</text>
</comment>
<sequence>MVLIVTIASYPVSGFLPPIEWLPSHLPLAHGRGPPPPPPVVMRPRPDLLLASAAVIAVALHALAGGSAAQLSAGFYSASCPTVHGVVRQVMSQAVMNDTRSGAAILRLFFHDCFVNGCDASLLLDDTATTPGEKGAGPNAGGSTFGFDVVDSIKTQVEAACPGVVSCADILAIAARDSVNLLGGPSWAVPLGRRDATAPNPSGAATDLPGPDSDLAALVAAFAAKGLTSRDLAALSGAHTVGMARCAHFRTHVYCDDNVSPAFASQQRQACPASGGDASLAPLDALSPNQFDNGYYRSLMSGAGLLRSDQELFNNGAVDSLVRLYGSNANAFSADFAASMITLGNISPLTGSTGEIRLDCRKVNS</sequence>
<dbReference type="Pfam" id="PF00141">
    <property type="entry name" value="peroxidase"/>
    <property type="match status" value="1"/>
</dbReference>
<dbReference type="InterPro" id="IPR019793">
    <property type="entry name" value="Peroxidases_heam-ligand_BS"/>
</dbReference>
<dbReference type="GO" id="GO:0042744">
    <property type="term" value="P:hydrogen peroxide catabolic process"/>
    <property type="evidence" value="ECO:0007669"/>
    <property type="project" value="UniProtKB-KW"/>
</dbReference>
<feature type="site" description="Transition state stabilizer" evidence="17">
    <location>
        <position position="107"/>
    </location>
</feature>
<dbReference type="ExpressionAtlas" id="A0A0Q3LNX6">
    <property type="expression patterns" value="baseline and differential"/>
</dbReference>
<proteinExistence type="inferred from homology"/>
<feature type="domain" description="Plant heme peroxidase family profile" evidence="20">
    <location>
        <begin position="70"/>
        <end position="364"/>
    </location>
</feature>
<dbReference type="PANTHER" id="PTHR31388">
    <property type="entry name" value="PEROXIDASE 72-RELATED"/>
    <property type="match status" value="1"/>
</dbReference>
<dbReference type="Proteomes" id="UP000008810">
    <property type="component" value="Chromosome 3"/>
</dbReference>
<keyword evidence="5 16" id="KW-0479">Metal-binding</keyword>
<evidence type="ECO:0000256" key="1">
    <source>
        <dbReference type="ARBA" id="ARBA00000189"/>
    </source>
</evidence>
<dbReference type="CDD" id="cd00693">
    <property type="entry name" value="secretory_peroxidase"/>
    <property type="match status" value="1"/>
</dbReference>
<keyword evidence="3 19" id="KW-0575">Peroxidase</keyword>
<evidence type="ECO:0000256" key="6">
    <source>
        <dbReference type="ARBA" id="ARBA00022837"/>
    </source>
</evidence>
<evidence type="ECO:0000313" key="23">
    <source>
        <dbReference type="Proteomes" id="UP000008810"/>
    </source>
</evidence>
<dbReference type="Gene3D" id="1.10.420.10">
    <property type="entry name" value="Peroxidase, domain 2"/>
    <property type="match status" value="1"/>
</dbReference>
<dbReference type="InParanoid" id="A0A0Q3LNX6"/>
<comment type="similarity">
    <text evidence="2">Belongs to the peroxidase family. Ascorbate peroxidase subfamily.</text>
</comment>
<gene>
    <name evidence="21" type="ORF">BRADI_3g09087v3</name>
</gene>
<dbReference type="PANTHER" id="PTHR31388:SF220">
    <property type="entry name" value="PEROXIDASE"/>
    <property type="match status" value="1"/>
</dbReference>
<feature type="binding site" evidence="16">
    <location>
        <position position="112"/>
    </location>
    <ligand>
        <name>Ca(2+)</name>
        <dbReference type="ChEBI" id="CHEBI:29108"/>
        <label>1</label>
    </ligand>
</feature>
<dbReference type="GO" id="GO:0005576">
    <property type="term" value="C:extracellular region"/>
    <property type="evidence" value="ECO:0007669"/>
    <property type="project" value="UniProtKB-SubCell"/>
</dbReference>
<feature type="binding site" evidence="16">
    <location>
        <position position="115"/>
    </location>
    <ligand>
        <name>Ca(2+)</name>
        <dbReference type="ChEBI" id="CHEBI:29108"/>
        <label>1</label>
    </ligand>
</feature>
<comment type="cofactor">
    <cofactor evidence="16 19">
        <name>heme b</name>
        <dbReference type="ChEBI" id="CHEBI:60344"/>
    </cofactor>
    <text evidence="16 19">Binds 1 heme b (iron(II)-protoporphyrin IX) group per subunit.</text>
</comment>
<dbReference type="GO" id="GO:0004601">
    <property type="term" value="F:peroxidase activity"/>
    <property type="evidence" value="ECO:0000318"/>
    <property type="project" value="GO_Central"/>
</dbReference>
<reference evidence="21" key="2">
    <citation type="submission" date="2017-06" db="EMBL/GenBank/DDBJ databases">
        <title>WGS assembly of Brachypodium distachyon.</title>
        <authorList>
            <consortium name="The International Brachypodium Initiative"/>
            <person name="Lucas S."/>
            <person name="Harmon-Smith M."/>
            <person name="Lail K."/>
            <person name="Tice H."/>
            <person name="Grimwood J."/>
            <person name="Bruce D."/>
            <person name="Barry K."/>
            <person name="Shu S."/>
            <person name="Lindquist E."/>
            <person name="Wang M."/>
            <person name="Pitluck S."/>
            <person name="Vogel J.P."/>
            <person name="Garvin D.F."/>
            <person name="Mockler T.C."/>
            <person name="Schmutz J."/>
            <person name="Rokhsar D."/>
            <person name="Bevan M.W."/>
        </authorList>
    </citation>
    <scope>NUCLEOTIDE SEQUENCE</scope>
    <source>
        <strain evidence="21">Bd21</strain>
    </source>
</reference>
<dbReference type="SUPFAM" id="SSF48113">
    <property type="entry name" value="Heme-dependent peroxidases"/>
    <property type="match status" value="1"/>
</dbReference>
<feature type="disulfide bond" evidence="18">
    <location>
        <begin position="80"/>
        <end position="161"/>
    </location>
</feature>
<keyword evidence="9 18" id="KW-1015">Disulfide bond</keyword>
<evidence type="ECO:0000256" key="4">
    <source>
        <dbReference type="ARBA" id="ARBA00022617"/>
    </source>
</evidence>
<reference evidence="22" key="3">
    <citation type="submission" date="2018-08" db="UniProtKB">
        <authorList>
            <consortium name="EnsemblPlants"/>
        </authorList>
    </citation>
    <scope>IDENTIFICATION</scope>
    <source>
        <strain evidence="22">cv. Bd21</strain>
    </source>
</reference>
<evidence type="ECO:0000256" key="9">
    <source>
        <dbReference type="ARBA" id="ARBA00023157"/>
    </source>
</evidence>
<dbReference type="GO" id="GO:0006979">
    <property type="term" value="P:response to oxidative stress"/>
    <property type="evidence" value="ECO:0007669"/>
    <property type="project" value="UniProtKB-UniRule"/>
</dbReference>
<dbReference type="EnsemblPlants" id="KQJ94189">
    <property type="protein sequence ID" value="KQJ94189"/>
    <property type="gene ID" value="BRADI_3g09087v3"/>
</dbReference>
<dbReference type="PROSITE" id="PS00436">
    <property type="entry name" value="PEROXIDASE_2"/>
    <property type="match status" value="1"/>
</dbReference>
<keyword evidence="6 16" id="KW-0106">Calcium</keyword>
<feature type="disulfide bond" evidence="18">
    <location>
        <begin position="167"/>
        <end position="360"/>
    </location>
</feature>
<keyword evidence="19" id="KW-0964">Secreted</keyword>
<feature type="binding site" evidence="16">
    <location>
        <position position="119"/>
    </location>
    <ligand>
        <name>Ca(2+)</name>
        <dbReference type="ChEBI" id="CHEBI:29108"/>
        <label>1</label>
    </ligand>
</feature>
<accession>A0A0Q3LNX6</accession>
<feature type="binding site" evidence="16">
    <location>
        <position position="240"/>
    </location>
    <ligand>
        <name>Ca(2+)</name>
        <dbReference type="ChEBI" id="CHEBI:29108"/>
        <label>2</label>
    </ligand>
</feature>
<evidence type="ECO:0000256" key="2">
    <source>
        <dbReference type="ARBA" id="ARBA00006873"/>
    </source>
</evidence>
<evidence type="ECO:0000256" key="14">
    <source>
        <dbReference type="PIRSR" id="PIRSR600823-1"/>
    </source>
</evidence>
<feature type="binding site" evidence="16">
    <location>
        <position position="284"/>
    </location>
    <ligand>
        <name>Ca(2+)</name>
        <dbReference type="ChEBI" id="CHEBI:29108"/>
        <label>2</label>
    </ligand>
</feature>
<comment type="function">
    <text evidence="13">Involved in defense response to powdery meldew fungus.</text>
</comment>
<feature type="disulfide bond" evidence="18">
    <location>
        <begin position="246"/>
        <end position="271"/>
    </location>
</feature>
<evidence type="ECO:0000256" key="16">
    <source>
        <dbReference type="PIRSR" id="PIRSR600823-3"/>
    </source>
</evidence>
<evidence type="ECO:0000256" key="8">
    <source>
        <dbReference type="ARBA" id="ARBA00023004"/>
    </source>
</evidence>
<dbReference type="PROSITE" id="PS00435">
    <property type="entry name" value="PEROXIDASE_1"/>
    <property type="match status" value="1"/>
</dbReference>
<reference evidence="21 22" key="1">
    <citation type="journal article" date="2010" name="Nature">
        <title>Genome sequencing and analysis of the model grass Brachypodium distachyon.</title>
        <authorList>
            <consortium name="International Brachypodium Initiative"/>
        </authorList>
    </citation>
    <scope>NUCLEOTIDE SEQUENCE [LARGE SCALE GENOMIC DNA]</scope>
    <source>
        <strain evidence="21 22">Bd21</strain>
    </source>
</reference>
<comment type="subcellular location">
    <subcellularLocation>
        <location evidence="19">Secreted</location>
    </subcellularLocation>
</comment>
<dbReference type="InterPro" id="IPR000823">
    <property type="entry name" value="Peroxidase_pln"/>
</dbReference>
<keyword evidence="12 19" id="KW-0376">Hydrogen peroxide</keyword>
<evidence type="ECO:0000256" key="5">
    <source>
        <dbReference type="ARBA" id="ARBA00022723"/>
    </source>
</evidence>
<feature type="binding site" evidence="16">
    <location>
        <position position="117"/>
    </location>
    <ligand>
        <name>Ca(2+)</name>
        <dbReference type="ChEBI" id="CHEBI:29108"/>
        <label>1</label>
    </ligand>
</feature>
<dbReference type="FunFam" id="1.10.420.10:FF:000001">
    <property type="entry name" value="Peroxidase"/>
    <property type="match status" value="1"/>
</dbReference>
<feature type="disulfide bond" evidence="18">
    <location>
        <begin position="113"/>
        <end position="118"/>
    </location>
</feature>
<evidence type="ECO:0000256" key="7">
    <source>
        <dbReference type="ARBA" id="ARBA00023002"/>
    </source>
</evidence>
<comment type="catalytic activity">
    <reaction evidence="1 19">
        <text>2 a phenolic donor + H2O2 = 2 a phenolic radical donor + 2 H2O</text>
        <dbReference type="Rhea" id="RHEA:56136"/>
        <dbReference type="ChEBI" id="CHEBI:15377"/>
        <dbReference type="ChEBI" id="CHEBI:16240"/>
        <dbReference type="ChEBI" id="CHEBI:139520"/>
        <dbReference type="ChEBI" id="CHEBI:139521"/>
        <dbReference type="EC" id="1.11.1.7"/>
    </reaction>
</comment>
<evidence type="ECO:0000256" key="18">
    <source>
        <dbReference type="PIRSR" id="PIRSR600823-5"/>
    </source>
</evidence>
<keyword evidence="11" id="KW-0873">Pyrrolidone carboxylic acid</keyword>